<dbReference type="InterPro" id="IPR023166">
    <property type="entry name" value="BaiN-like_dom_sf"/>
</dbReference>
<dbReference type="Gene3D" id="3.50.50.60">
    <property type="entry name" value="FAD/NAD(P)-binding domain"/>
    <property type="match status" value="1"/>
</dbReference>
<reference evidence="6 7" key="1">
    <citation type="submission" date="2024-09" db="EMBL/GenBank/DDBJ databases">
        <authorList>
            <person name="Sun Q."/>
            <person name="Mori K."/>
        </authorList>
    </citation>
    <scope>NUCLEOTIDE SEQUENCE [LARGE SCALE GENOMIC DNA]</scope>
    <source>
        <strain evidence="6 7">CCM 8677</strain>
    </source>
</reference>
<gene>
    <name evidence="6" type="ORF">ACFFJH_04125</name>
</gene>
<dbReference type="PRINTS" id="PR00419">
    <property type="entry name" value="ADXRDTASE"/>
</dbReference>
<dbReference type="Pfam" id="PF03486">
    <property type="entry name" value="HI0933_like"/>
    <property type="match status" value="1"/>
</dbReference>
<proteinExistence type="predicted"/>
<dbReference type="InterPro" id="IPR055178">
    <property type="entry name" value="RsdA/BaiN/AoA(So)-like_dom"/>
</dbReference>
<evidence type="ECO:0000259" key="4">
    <source>
        <dbReference type="Pfam" id="PF03486"/>
    </source>
</evidence>
<organism evidence="6 7">
    <name type="scientific">Undibacterium danionis</name>
    <dbReference type="NCBI Taxonomy" id="1812100"/>
    <lineage>
        <taxon>Bacteria</taxon>
        <taxon>Pseudomonadati</taxon>
        <taxon>Pseudomonadota</taxon>
        <taxon>Betaproteobacteria</taxon>
        <taxon>Burkholderiales</taxon>
        <taxon>Oxalobacteraceae</taxon>
        <taxon>Undibacterium</taxon>
    </lineage>
</organism>
<dbReference type="InterPro" id="IPR022460">
    <property type="entry name" value="Flavoprotein_PP4765"/>
</dbReference>
<protein>
    <submittedName>
        <fullName evidence="6">TIGR03862 family flavoprotein</fullName>
    </submittedName>
</protein>
<name>A0ABV6IAY8_9BURK</name>
<evidence type="ECO:0000256" key="1">
    <source>
        <dbReference type="ARBA" id="ARBA00001974"/>
    </source>
</evidence>
<keyword evidence="7" id="KW-1185">Reference proteome</keyword>
<dbReference type="Pfam" id="PF22780">
    <property type="entry name" value="HI0933_like_1st"/>
    <property type="match status" value="1"/>
</dbReference>
<dbReference type="EMBL" id="JBHLXJ010000003">
    <property type="protein sequence ID" value="MFC0348982.1"/>
    <property type="molecule type" value="Genomic_DNA"/>
</dbReference>
<feature type="domain" description="RsdA/BaiN/AoA(So)-like Rossmann fold-like" evidence="4">
    <location>
        <begin position="8"/>
        <end position="402"/>
    </location>
</feature>
<dbReference type="InterPro" id="IPR036188">
    <property type="entry name" value="FAD/NAD-bd_sf"/>
</dbReference>
<dbReference type="InterPro" id="IPR004792">
    <property type="entry name" value="BaiN-like"/>
</dbReference>
<comment type="caution">
    <text evidence="6">The sequence shown here is derived from an EMBL/GenBank/DDBJ whole genome shotgun (WGS) entry which is preliminary data.</text>
</comment>
<dbReference type="PANTHER" id="PTHR42887">
    <property type="entry name" value="OS12G0638800 PROTEIN"/>
    <property type="match status" value="1"/>
</dbReference>
<comment type="cofactor">
    <cofactor evidence="1">
        <name>FAD</name>
        <dbReference type="ChEBI" id="CHEBI:57692"/>
    </cofactor>
</comment>
<feature type="domain" description="RsdA/BaiN/AoA(So)-like insert" evidence="5">
    <location>
        <begin position="195"/>
        <end position="350"/>
    </location>
</feature>
<evidence type="ECO:0000256" key="2">
    <source>
        <dbReference type="ARBA" id="ARBA00022630"/>
    </source>
</evidence>
<evidence type="ECO:0000259" key="5">
    <source>
        <dbReference type="Pfam" id="PF22780"/>
    </source>
</evidence>
<evidence type="ECO:0000313" key="7">
    <source>
        <dbReference type="Proteomes" id="UP001589844"/>
    </source>
</evidence>
<dbReference type="Gene3D" id="2.40.30.10">
    <property type="entry name" value="Translation factors"/>
    <property type="match status" value="1"/>
</dbReference>
<dbReference type="NCBIfam" id="TIGR03862">
    <property type="entry name" value="flavo_PP4765"/>
    <property type="match status" value="1"/>
</dbReference>
<dbReference type="NCBIfam" id="TIGR00275">
    <property type="entry name" value="aminoacetone oxidase family FAD-binding enzyme"/>
    <property type="match status" value="1"/>
</dbReference>
<dbReference type="SUPFAM" id="SSF51905">
    <property type="entry name" value="FAD/NAD(P)-binding domain"/>
    <property type="match status" value="1"/>
</dbReference>
<evidence type="ECO:0000313" key="6">
    <source>
        <dbReference type="EMBL" id="MFC0348982.1"/>
    </source>
</evidence>
<dbReference type="RefSeq" id="WP_390210261.1">
    <property type="nucleotide sequence ID" value="NZ_JBHLXJ010000003.1"/>
</dbReference>
<dbReference type="PANTHER" id="PTHR42887:SF1">
    <property type="entry name" value="BLR3961 PROTEIN"/>
    <property type="match status" value="1"/>
</dbReference>
<dbReference type="Gene3D" id="1.10.8.260">
    <property type="entry name" value="HI0933 insert domain-like"/>
    <property type="match status" value="1"/>
</dbReference>
<keyword evidence="2" id="KW-0285">Flavoprotein</keyword>
<dbReference type="SUPFAM" id="SSF160996">
    <property type="entry name" value="HI0933 insert domain-like"/>
    <property type="match status" value="1"/>
</dbReference>
<evidence type="ECO:0000256" key="3">
    <source>
        <dbReference type="ARBA" id="ARBA00022827"/>
    </source>
</evidence>
<accession>A0ABV6IAY8</accession>
<keyword evidence="3" id="KW-0274">FAD</keyword>
<dbReference type="InterPro" id="IPR057661">
    <property type="entry name" value="RsdA/BaiN/AoA(So)_Rossmann"/>
</dbReference>
<dbReference type="Proteomes" id="UP001589844">
    <property type="component" value="Unassembled WGS sequence"/>
</dbReference>
<sequence>MTSTSLKKIIVIGAGPAGLMAAERAVDAGFAVDVYDAMPSVGRKFLLAGKSGMNLTHAEAHSDLLERYSNSSLQLRAALDAFPAQAICDWASSLGVATFVGSSKRVFPVDMKAAPLLRAWLHRLRVSGVNFFMRHKWQGWTEEGHIFQTSEGAKIVHADACIYAFGGASWPRLGSDGAWLSPFQAQNLTVEPLTASNCGFELAWSDYFKQHFAGRPLTSVCASVVSSSGIGSKRQGQFVITDTGVEGSLIYALSATIRRQIELAGYCELQIDLLPGRDLSRVQKELSMPRGSRSLSSHLRSKLGLHAIHTALIHECLRPEQIQDTDQLALALKALPIKLLRARPIEEAISSAGGLQWSELDERFMLKKKPGHFCAGEMLNWDAPTGGYLLTACFATGVAAGQGAIAWLKE</sequence>